<evidence type="ECO:0008006" key="4">
    <source>
        <dbReference type="Google" id="ProtNLM"/>
    </source>
</evidence>
<evidence type="ECO:0000256" key="1">
    <source>
        <dbReference type="SAM" id="Phobius"/>
    </source>
</evidence>
<reference evidence="2" key="1">
    <citation type="submission" date="2022-11" db="EMBL/GenBank/DDBJ databases">
        <title>Centuries of genome instability and evolution in soft-shell clam transmissible cancer (bioRxiv).</title>
        <authorList>
            <person name="Hart S.F.M."/>
            <person name="Yonemitsu M.A."/>
            <person name="Giersch R.M."/>
            <person name="Beal B.F."/>
            <person name="Arriagada G."/>
            <person name="Davis B.W."/>
            <person name="Ostrander E.A."/>
            <person name="Goff S.P."/>
            <person name="Metzger M.J."/>
        </authorList>
    </citation>
    <scope>NUCLEOTIDE SEQUENCE</scope>
    <source>
        <strain evidence="2">MELC-2E11</strain>
        <tissue evidence="2">Siphon/mantle</tissue>
    </source>
</reference>
<proteinExistence type="predicted"/>
<keyword evidence="3" id="KW-1185">Reference proteome</keyword>
<feature type="transmembrane region" description="Helical" evidence="1">
    <location>
        <begin position="12"/>
        <end position="36"/>
    </location>
</feature>
<evidence type="ECO:0000313" key="3">
    <source>
        <dbReference type="Proteomes" id="UP001164746"/>
    </source>
</evidence>
<gene>
    <name evidence="2" type="ORF">MAR_004117</name>
</gene>
<dbReference type="Proteomes" id="UP001164746">
    <property type="component" value="Chromosome 9"/>
</dbReference>
<protein>
    <recommendedName>
        <fullName evidence="4">ATP synthase F0 subunit 8</fullName>
    </recommendedName>
</protein>
<dbReference type="EMBL" id="CP111020">
    <property type="protein sequence ID" value="WAR14012.1"/>
    <property type="molecule type" value="Genomic_DNA"/>
</dbReference>
<accession>A0ABY7EXK8</accession>
<keyword evidence="1" id="KW-0472">Membrane</keyword>
<keyword evidence="1" id="KW-0812">Transmembrane</keyword>
<sequence>MSAVSVPIVSTMFSVPVVFSLTGFLFLNLLFVFFLFHKFLLKSAEDDEDDTSGAPPFSVSRFGDFSSCLGDRGLCLRDVSPSLSELSLLLSSLDEPFFRLVHYCRKSCWQAHPTVSYVYDLDSLLKEMSEIDW</sequence>
<name>A0ABY7EXK8_MYAAR</name>
<evidence type="ECO:0000313" key="2">
    <source>
        <dbReference type="EMBL" id="WAR14012.1"/>
    </source>
</evidence>
<keyword evidence="1" id="KW-1133">Transmembrane helix</keyword>
<organism evidence="2 3">
    <name type="scientific">Mya arenaria</name>
    <name type="common">Soft-shell clam</name>
    <dbReference type="NCBI Taxonomy" id="6604"/>
    <lineage>
        <taxon>Eukaryota</taxon>
        <taxon>Metazoa</taxon>
        <taxon>Spiralia</taxon>
        <taxon>Lophotrochozoa</taxon>
        <taxon>Mollusca</taxon>
        <taxon>Bivalvia</taxon>
        <taxon>Autobranchia</taxon>
        <taxon>Heteroconchia</taxon>
        <taxon>Euheterodonta</taxon>
        <taxon>Imparidentia</taxon>
        <taxon>Neoheterodontei</taxon>
        <taxon>Myida</taxon>
        <taxon>Myoidea</taxon>
        <taxon>Myidae</taxon>
        <taxon>Mya</taxon>
    </lineage>
</organism>